<evidence type="ECO:0000313" key="1">
    <source>
        <dbReference type="EMBL" id="EKY17557.1"/>
    </source>
</evidence>
<sequence>KANDGTAKQVSLADGLNFKNGTLTTASIDDNGVVKYDVNTASITAGTDGTITGPTTDGVATAQNVADAINAAKKAAKTEITANAGEAANSTKGNVTLTSTTA</sequence>
<evidence type="ECO:0000313" key="2">
    <source>
        <dbReference type="Proteomes" id="UP000010412"/>
    </source>
</evidence>
<feature type="non-terminal residue" evidence="1">
    <location>
        <position position="1"/>
    </location>
</feature>
<dbReference type="Proteomes" id="UP000010412">
    <property type="component" value="Unassembled WGS sequence"/>
</dbReference>
<organism evidence="1 2">
    <name type="scientific">Veillonella atypica KON</name>
    <dbReference type="NCBI Taxonomy" id="1128111"/>
    <lineage>
        <taxon>Bacteria</taxon>
        <taxon>Bacillati</taxon>
        <taxon>Bacillota</taxon>
        <taxon>Negativicutes</taxon>
        <taxon>Veillonellales</taxon>
        <taxon>Veillonellaceae</taxon>
        <taxon>Veillonella</taxon>
    </lineage>
</organism>
<accession>A0ABN0IIG0</accession>
<keyword evidence="2" id="KW-1185">Reference proteome</keyword>
<name>A0ABN0IIG0_9FIRM</name>
<dbReference type="RefSeq" id="WP_005382769.1">
    <property type="nucleotide sequence ID" value="NZ_KB291569.1"/>
</dbReference>
<evidence type="ECO:0008006" key="3">
    <source>
        <dbReference type="Google" id="ProtNLM"/>
    </source>
</evidence>
<gene>
    <name evidence="1" type="ORF">HMPREF0870_01818</name>
</gene>
<dbReference type="EMBL" id="AMEX01000056">
    <property type="protein sequence ID" value="EKY17557.1"/>
    <property type="molecule type" value="Genomic_DNA"/>
</dbReference>
<protein>
    <recommendedName>
        <fullName evidence="3">Trimeric autotransporter adhesin YadA-like stalk domain-containing protein</fullName>
    </recommendedName>
</protein>
<comment type="caution">
    <text evidence="1">The sequence shown here is derived from an EMBL/GenBank/DDBJ whole genome shotgun (WGS) entry which is preliminary data.</text>
</comment>
<reference evidence="1 2" key="1">
    <citation type="submission" date="2012-05" db="EMBL/GenBank/DDBJ databases">
        <authorList>
            <person name="Weinstock G."/>
            <person name="Sodergren E."/>
            <person name="Lobos E.A."/>
            <person name="Fulton L."/>
            <person name="Fulton R."/>
            <person name="Courtney L."/>
            <person name="Fronick C."/>
            <person name="O'Laughlin M."/>
            <person name="Godfrey J."/>
            <person name="Wilson R.M."/>
            <person name="Miner T."/>
            <person name="Farmer C."/>
            <person name="Delehaunty K."/>
            <person name="Cordes M."/>
            <person name="Minx P."/>
            <person name="Tomlinson C."/>
            <person name="Chen J."/>
            <person name="Wollam A."/>
            <person name="Pepin K.H."/>
            <person name="Bhonagiri V."/>
            <person name="Zhang X."/>
            <person name="Suruliraj S."/>
            <person name="Warren W."/>
            <person name="Mitreva M."/>
            <person name="Mardis E.R."/>
            <person name="Wilson R.K."/>
        </authorList>
    </citation>
    <scope>NUCLEOTIDE SEQUENCE [LARGE SCALE GENOMIC DNA]</scope>
    <source>
        <strain evidence="1 2">KON</strain>
    </source>
</reference>
<proteinExistence type="predicted"/>
<feature type="non-terminal residue" evidence="1">
    <location>
        <position position="102"/>
    </location>
</feature>